<dbReference type="EMBL" id="CP016503">
    <property type="protein sequence ID" value="ANV97915.1"/>
    <property type="molecule type" value="Genomic_DNA"/>
</dbReference>
<dbReference type="STRING" id="222136.BBW65_03470"/>
<dbReference type="KEGG" id="het:BBW65_03470"/>
<keyword evidence="2" id="KW-1185">Reference proteome</keyword>
<evidence type="ECO:0000313" key="1">
    <source>
        <dbReference type="EMBL" id="ANV97915.1"/>
    </source>
</evidence>
<gene>
    <name evidence="1" type="ORF">BBW65_03470</name>
</gene>
<dbReference type="AlphaFoldDB" id="A0A1B1U5F1"/>
<evidence type="ECO:0000313" key="2">
    <source>
        <dbReference type="Proteomes" id="UP000092884"/>
    </source>
</evidence>
<organism evidence="1 2">
    <name type="scientific">Helicobacter enhydrae</name>
    <dbReference type="NCBI Taxonomy" id="222136"/>
    <lineage>
        <taxon>Bacteria</taxon>
        <taxon>Pseudomonadati</taxon>
        <taxon>Campylobacterota</taxon>
        <taxon>Epsilonproteobacteria</taxon>
        <taxon>Campylobacterales</taxon>
        <taxon>Helicobacteraceae</taxon>
        <taxon>Helicobacter</taxon>
    </lineage>
</organism>
<sequence>MTSLLSHFLEDSCNLFDLGHSKFVKIFNIGAKDYTIQNTQKVGVSEDIWQIAQNNKYFTNVNNI</sequence>
<accession>A0A1B1U5F1</accession>
<proteinExistence type="predicted"/>
<dbReference type="Proteomes" id="UP000092884">
    <property type="component" value="Chromosome"/>
</dbReference>
<protein>
    <submittedName>
        <fullName evidence="1">Uncharacterized protein</fullName>
    </submittedName>
</protein>
<name>A0A1B1U5F1_9HELI</name>
<reference evidence="2" key="1">
    <citation type="submission" date="2016-07" db="EMBL/GenBank/DDBJ databases">
        <authorList>
            <person name="Florea S."/>
            <person name="Webb J.S."/>
            <person name="Jaromczyk J."/>
            <person name="Schardl C.L."/>
        </authorList>
    </citation>
    <scope>NUCLEOTIDE SEQUENCE [LARGE SCALE GENOMIC DNA]</scope>
    <source>
        <strain evidence="2">MIT 01-6242</strain>
    </source>
</reference>